<dbReference type="AlphaFoldDB" id="A0A8E4W5M0"/>
<dbReference type="EMBL" id="CP062008">
    <property type="protein sequence ID" value="QPG71734.1"/>
    <property type="molecule type" value="Genomic_DNA"/>
</dbReference>
<reference evidence="1 2" key="2">
    <citation type="journal article" date="2019" name="Sci. Rep.">
        <title>Insight into the biology of Mycobacterium mucogenicum and Mycobacterium neoaurum clade members.</title>
        <authorList>
            <person name="Behra P.R.K."/>
            <person name="Pettersson B.M.F."/>
            <person name="Ramesh M."/>
            <person name="Dasgupta S."/>
            <person name="Kirsebom L.A."/>
        </authorList>
    </citation>
    <scope>NUCLEOTIDE SEQUENCE [LARGE SCALE GENOMIC DNA]</scope>
    <source>
        <strain evidence="1 2">DSM 44124</strain>
    </source>
</reference>
<gene>
    <name evidence="1" type="ORF">C1S78_012825</name>
</gene>
<evidence type="ECO:0000313" key="2">
    <source>
        <dbReference type="Proteomes" id="UP000309231"/>
    </source>
</evidence>
<dbReference type="SUPFAM" id="SSF48613">
    <property type="entry name" value="Heme oxygenase-like"/>
    <property type="match status" value="1"/>
</dbReference>
<dbReference type="Gene3D" id="1.20.910.10">
    <property type="entry name" value="Heme oxygenase-like"/>
    <property type="match status" value="1"/>
</dbReference>
<name>A0A8E4W5M0_MYCMU</name>
<organism evidence="1 2">
    <name type="scientific">Mycolicibacterium mucogenicum DSM 44124</name>
    <dbReference type="NCBI Taxonomy" id="1226753"/>
    <lineage>
        <taxon>Bacteria</taxon>
        <taxon>Bacillati</taxon>
        <taxon>Actinomycetota</taxon>
        <taxon>Actinomycetes</taxon>
        <taxon>Mycobacteriales</taxon>
        <taxon>Mycobacteriaceae</taxon>
        <taxon>Mycolicibacterium</taxon>
    </lineage>
</organism>
<sequence>MCTEELVQPLLPDPRGPLSSVVTGLLGERLPTQYLARIQLPLLANTDPFGLDLQLALYVCYELHYRGFTGTDEKWEWNPALLDVRHRLEERFLAAVRELVGDISPDSTAHAELNRCDTEPVDDSSLSVYLQDQATWPQMQEYFVHRSLYHLKEADPQSWIIPRLTGRAKAALVAVEYDEYGGRGGYATMHQRLFADLLDAADLRSDYLHYLGNATGSTLAAVNLMSMFGLHRHLRGAAVGHFAATELTSSPASQRIVKGLRRLGAPRPCVDFYREHVEADAVHEQVVRKDVVADLLSREPGLELDIVFGIRAFDAIEGRLADHMLSSWAAGCPSLHHWPV</sequence>
<dbReference type="KEGG" id="mmuc:C1S78_012825"/>
<protein>
    <submittedName>
        <fullName evidence="1">Iron-containing redox enzyme family protein</fullName>
    </submittedName>
</protein>
<dbReference type="Pfam" id="PF14518">
    <property type="entry name" value="Haem_oxygenas_2"/>
    <property type="match status" value="1"/>
</dbReference>
<keyword evidence="2" id="KW-1185">Reference proteome</keyword>
<proteinExistence type="predicted"/>
<dbReference type="Proteomes" id="UP000309231">
    <property type="component" value="Chromosome"/>
</dbReference>
<dbReference type="RefSeq" id="WP_036427778.1">
    <property type="nucleotide sequence ID" value="NZ_ANBS01000012.1"/>
</dbReference>
<dbReference type="InterPro" id="IPR016084">
    <property type="entry name" value="Haem_Oase-like_multi-hlx"/>
</dbReference>
<dbReference type="GeneID" id="76725802"/>
<accession>A0A8E4W5M0</accession>
<evidence type="ECO:0000313" key="1">
    <source>
        <dbReference type="EMBL" id="QPG71734.1"/>
    </source>
</evidence>
<reference evidence="1 2" key="1">
    <citation type="journal article" date="2019" name="BMC Evol. Biol.">
        <title>Comparative genomics of Mycobacterium mucogenicum and Mycobacterium neoaurum clade members emphasizing tRNA and non-coding RNA.</title>
        <authorList>
            <person name="Behra P.R.K."/>
            <person name="Pettersson B.M.F."/>
            <person name="Das S."/>
            <person name="Dasgupta S."/>
            <person name="Kirsebom L.A."/>
        </authorList>
    </citation>
    <scope>NUCLEOTIDE SEQUENCE [LARGE SCALE GENOMIC DNA]</scope>
    <source>
        <strain evidence="1 2">DSM 44124</strain>
    </source>
</reference>
<dbReference type="SMART" id="SM01236">
    <property type="entry name" value="Haem_oxygenase_2"/>
    <property type="match status" value="1"/>
</dbReference>